<keyword evidence="5" id="KW-1185">Reference proteome</keyword>
<dbReference type="EMBL" id="NLAX01000697">
    <property type="protein sequence ID" value="PKS08407.1"/>
    <property type="molecule type" value="Genomic_DNA"/>
</dbReference>
<dbReference type="Pfam" id="PF08031">
    <property type="entry name" value="BBE"/>
    <property type="match status" value="1"/>
</dbReference>
<organism evidence="4 5">
    <name type="scientific">Lomentospora prolificans</name>
    <dbReference type="NCBI Taxonomy" id="41688"/>
    <lineage>
        <taxon>Eukaryota</taxon>
        <taxon>Fungi</taxon>
        <taxon>Dikarya</taxon>
        <taxon>Ascomycota</taxon>
        <taxon>Pezizomycotina</taxon>
        <taxon>Sordariomycetes</taxon>
        <taxon>Hypocreomycetidae</taxon>
        <taxon>Microascales</taxon>
        <taxon>Microascaceae</taxon>
        <taxon>Lomentospora</taxon>
    </lineage>
</organism>
<evidence type="ECO:0000256" key="1">
    <source>
        <dbReference type="ARBA" id="ARBA00005466"/>
    </source>
</evidence>
<dbReference type="PROSITE" id="PS51387">
    <property type="entry name" value="FAD_PCMH"/>
    <property type="match status" value="1"/>
</dbReference>
<dbReference type="InterPro" id="IPR006094">
    <property type="entry name" value="Oxid_FAD_bind_N"/>
</dbReference>
<accession>A0A2N3N7N4</accession>
<protein>
    <recommendedName>
        <fullName evidence="3">FAD-binding PCMH-type domain-containing protein</fullName>
    </recommendedName>
</protein>
<dbReference type="InParanoid" id="A0A2N3N7N4"/>
<dbReference type="OrthoDB" id="9983560at2759"/>
<dbReference type="InterPro" id="IPR036318">
    <property type="entry name" value="FAD-bd_PCMH-like_sf"/>
</dbReference>
<evidence type="ECO:0000259" key="3">
    <source>
        <dbReference type="PROSITE" id="PS51387"/>
    </source>
</evidence>
<sequence length="651" mass="71013">MRQYTTIILAGCVWATTCALVNFDYEKIQLTETVANSFPALCFGDTSDGTVASRRPRCKIHPDDDAWPSDGEWQAFNKSLDGVLLKPTPPGAACYPRHPGYNAESCTFLTEQASSTRFWINDPLTVLLQWAQGNTCRVEVDPVGRCTQGGYPAYVVNATSVKHVQMAVNFARNKNIRLVIKNTGHDFSGKSTGYGSLSIWLHHIKELKLEKEYTMGEYHGTAAKISAGTEGWETLNLMNASDPAITFVAPGAGTLAHAGGWSQGGGHSTISGYYGLGADQILSLNVVTADGRFVTANVHENSDLFYALRGGGGASGIVNRNRYGIGTYGVVTSSVVKTYPGHAQMSGLLYSFTTGPIKANASIYPIFPTYPTVEVEDIEVFWKAFTEYLAFSKKSAAINGFAYGDLTPQGNHSFTFASMFAFPEKDPSQTHEFLQPLFGKFRDLGINITSPTAVSIPYARIGDGTGAVPGQAVFASRLLPGSLWEDRKRFKSTVSAIRNAVEDGGLVVRSRGYSPRISIAGYPTTEVSSGVNPALREALMHLTVFVSGNDTITAHSNAEQWLASHAKLDKYVGILRRLTPESGAYMNEADVLEPDWKRSFWGSKYPKLLEIKKARDPWGLFWAPRTVGSEEWEVVTEDKVPSQNGPLCRTH</sequence>
<dbReference type="SUPFAM" id="SSF56176">
    <property type="entry name" value="FAD-binding/transporter-associated domain-like"/>
    <property type="match status" value="1"/>
</dbReference>
<dbReference type="GO" id="GO:0071949">
    <property type="term" value="F:FAD binding"/>
    <property type="evidence" value="ECO:0007669"/>
    <property type="project" value="InterPro"/>
</dbReference>
<dbReference type="GO" id="GO:0016491">
    <property type="term" value="F:oxidoreductase activity"/>
    <property type="evidence" value="ECO:0007669"/>
    <property type="project" value="UniProtKB-KW"/>
</dbReference>
<name>A0A2N3N7N4_9PEZI</name>
<evidence type="ECO:0000313" key="4">
    <source>
        <dbReference type="EMBL" id="PKS08407.1"/>
    </source>
</evidence>
<comment type="caution">
    <text evidence="4">The sequence shown here is derived from an EMBL/GenBank/DDBJ whole genome shotgun (WGS) entry which is preliminary data.</text>
</comment>
<evidence type="ECO:0000313" key="5">
    <source>
        <dbReference type="Proteomes" id="UP000233524"/>
    </source>
</evidence>
<dbReference type="InterPro" id="IPR016169">
    <property type="entry name" value="FAD-bd_PCMH_sub2"/>
</dbReference>
<dbReference type="PANTHER" id="PTHR13878:SF91">
    <property type="entry name" value="FAD BINDING DOMAIN PROTEIN (AFU_ORTHOLOGUE AFUA_6G12070)-RELATED"/>
    <property type="match status" value="1"/>
</dbReference>
<dbReference type="InterPro" id="IPR050432">
    <property type="entry name" value="FAD-linked_Oxidoreductases_BP"/>
</dbReference>
<dbReference type="InterPro" id="IPR016166">
    <property type="entry name" value="FAD-bd_PCMH"/>
</dbReference>
<dbReference type="Proteomes" id="UP000233524">
    <property type="component" value="Unassembled WGS sequence"/>
</dbReference>
<evidence type="ECO:0000256" key="2">
    <source>
        <dbReference type="ARBA" id="ARBA00023002"/>
    </source>
</evidence>
<keyword evidence="2" id="KW-0560">Oxidoreductase</keyword>
<dbReference type="PANTHER" id="PTHR13878">
    <property type="entry name" value="GULONOLACTONE OXIDASE"/>
    <property type="match status" value="1"/>
</dbReference>
<proteinExistence type="inferred from homology"/>
<reference evidence="4 5" key="1">
    <citation type="journal article" date="2017" name="G3 (Bethesda)">
        <title>First Draft Genome Sequence of the Pathogenic Fungus Lomentospora prolificans (Formerly Scedosporium prolificans).</title>
        <authorList>
            <person name="Luo R."/>
            <person name="Zimin A."/>
            <person name="Workman R."/>
            <person name="Fan Y."/>
            <person name="Pertea G."/>
            <person name="Grossman N."/>
            <person name="Wear M.P."/>
            <person name="Jia B."/>
            <person name="Miller H."/>
            <person name="Casadevall A."/>
            <person name="Timp W."/>
            <person name="Zhang S.X."/>
            <person name="Salzberg S.L."/>
        </authorList>
    </citation>
    <scope>NUCLEOTIDE SEQUENCE [LARGE SCALE GENOMIC DNA]</scope>
    <source>
        <strain evidence="4 5">JHH-5317</strain>
    </source>
</reference>
<dbReference type="Pfam" id="PF01565">
    <property type="entry name" value="FAD_binding_4"/>
    <property type="match status" value="1"/>
</dbReference>
<gene>
    <name evidence="4" type="ORF">jhhlp_005351</name>
</gene>
<dbReference type="Gene3D" id="3.30.465.10">
    <property type="match status" value="2"/>
</dbReference>
<comment type="similarity">
    <text evidence="1">Belongs to the oxygen-dependent FAD-linked oxidoreductase family.</text>
</comment>
<feature type="domain" description="FAD-binding PCMH-type" evidence="3">
    <location>
        <begin position="148"/>
        <end position="341"/>
    </location>
</feature>
<dbReference type="AlphaFoldDB" id="A0A2N3N7N4"/>
<dbReference type="VEuPathDB" id="FungiDB:jhhlp_005351"/>
<dbReference type="InterPro" id="IPR012951">
    <property type="entry name" value="BBE"/>
</dbReference>